<accession>A0ABV9S3S4</accession>
<dbReference type="EMBL" id="JBHSIS010000008">
    <property type="protein sequence ID" value="MFC4855584.1"/>
    <property type="molecule type" value="Genomic_DNA"/>
</dbReference>
<comment type="similarity">
    <text evidence="1">Belongs to the cytochrome P450 family.</text>
</comment>
<dbReference type="PRINTS" id="PR00385">
    <property type="entry name" value="P450"/>
</dbReference>
<organism evidence="2 3">
    <name type="scientific">Actinophytocola glycyrrhizae</name>
    <dbReference type="NCBI Taxonomy" id="2044873"/>
    <lineage>
        <taxon>Bacteria</taxon>
        <taxon>Bacillati</taxon>
        <taxon>Actinomycetota</taxon>
        <taxon>Actinomycetes</taxon>
        <taxon>Pseudonocardiales</taxon>
        <taxon>Pseudonocardiaceae</taxon>
    </lineage>
</organism>
<name>A0ABV9S3S4_9PSEU</name>
<protein>
    <submittedName>
        <fullName evidence="2">Cytochrome P450</fullName>
    </submittedName>
</protein>
<keyword evidence="3" id="KW-1185">Reference proteome</keyword>
<dbReference type="InterPro" id="IPR001128">
    <property type="entry name" value="Cyt_P450"/>
</dbReference>
<evidence type="ECO:0000256" key="1">
    <source>
        <dbReference type="ARBA" id="ARBA00010617"/>
    </source>
</evidence>
<dbReference type="SUPFAM" id="SSF48264">
    <property type="entry name" value="Cytochrome P450"/>
    <property type="match status" value="1"/>
</dbReference>
<dbReference type="Gene3D" id="1.10.630.10">
    <property type="entry name" value="Cytochrome P450"/>
    <property type="match status" value="1"/>
</dbReference>
<evidence type="ECO:0000313" key="3">
    <source>
        <dbReference type="Proteomes" id="UP001595859"/>
    </source>
</evidence>
<dbReference type="PANTHER" id="PTHR46696">
    <property type="entry name" value="P450, PUTATIVE (EUROFUNG)-RELATED"/>
    <property type="match status" value="1"/>
</dbReference>
<evidence type="ECO:0000313" key="2">
    <source>
        <dbReference type="EMBL" id="MFC4855584.1"/>
    </source>
</evidence>
<dbReference type="Pfam" id="PF00067">
    <property type="entry name" value="p450"/>
    <property type="match status" value="1"/>
</dbReference>
<dbReference type="Proteomes" id="UP001595859">
    <property type="component" value="Unassembled WGS sequence"/>
</dbReference>
<dbReference type="PRINTS" id="PR00359">
    <property type="entry name" value="BP450"/>
</dbReference>
<gene>
    <name evidence="2" type="ORF">ACFPCV_18905</name>
</gene>
<dbReference type="InterPro" id="IPR002397">
    <property type="entry name" value="Cyt_P450_B"/>
</dbReference>
<dbReference type="InterPro" id="IPR036396">
    <property type="entry name" value="Cyt_P450_sf"/>
</dbReference>
<comment type="caution">
    <text evidence="2">The sequence shown here is derived from an EMBL/GenBank/DDBJ whole genome shotgun (WGS) entry which is preliminary data.</text>
</comment>
<proteinExistence type="inferred from homology"/>
<sequence length="378" mass="39834">MPITLDELTTDPHPVLARLRGSAPVAWVPVLDGWLVTGYATAQQVMRDAATFTVDDPRFSTATVVGPSMLSLDGPVHARHRDPFVPPFRPAPVRDRYAAFVAKSTERLIDALLPRGAAELRADFAGPLALSVVADALGLTGVDAAAVRTWYAALVDSVSAVTSGGAPTEAGAAAFRELGERVASTIADPAADSLLVDVVHGHGLTTGEAVSNAAVLMFGGIDTTESMIANLVLHLLSHPAALAEIRADRTLLPNAIEESMRVEPAASVVDRYATRDVTLAGADIAKGDLVRVSIAGANRDPGVFADPDVFDLHRGNARANLAFALGPHFCLGARLARVEAEIAMTALLDRLPRLRLAEPVTPSGLVFRKPPTLPVRWD</sequence>
<dbReference type="RefSeq" id="WP_378057545.1">
    <property type="nucleotide sequence ID" value="NZ_JBHSIS010000008.1"/>
</dbReference>
<reference evidence="3" key="1">
    <citation type="journal article" date="2019" name="Int. J. Syst. Evol. Microbiol.">
        <title>The Global Catalogue of Microorganisms (GCM) 10K type strain sequencing project: providing services to taxonomists for standard genome sequencing and annotation.</title>
        <authorList>
            <consortium name="The Broad Institute Genomics Platform"/>
            <consortium name="The Broad Institute Genome Sequencing Center for Infectious Disease"/>
            <person name="Wu L."/>
            <person name="Ma J."/>
        </authorList>
    </citation>
    <scope>NUCLEOTIDE SEQUENCE [LARGE SCALE GENOMIC DNA]</scope>
    <source>
        <strain evidence="3">ZS-22-S1</strain>
    </source>
</reference>
<dbReference type="PANTHER" id="PTHR46696:SF3">
    <property type="entry name" value="PULCHERRIMINIC ACID SYNTHASE"/>
    <property type="match status" value="1"/>
</dbReference>